<proteinExistence type="predicted"/>
<name>A0A1C3XIU4_9BRAD</name>
<feature type="compositionally biased region" description="Polar residues" evidence="1">
    <location>
        <begin position="137"/>
        <end position="150"/>
    </location>
</feature>
<reference evidence="2 3" key="1">
    <citation type="submission" date="2016-08" db="EMBL/GenBank/DDBJ databases">
        <authorList>
            <person name="Seilhamer J.J."/>
        </authorList>
    </citation>
    <scope>NUCLEOTIDE SEQUENCE [LARGE SCALE GENOMIC DNA]</scope>
    <source>
        <strain evidence="2 3">CCBAU 10071</strain>
    </source>
</reference>
<protein>
    <submittedName>
        <fullName evidence="2">Uncharacterized protein</fullName>
    </submittedName>
</protein>
<feature type="region of interest" description="Disordered" evidence="1">
    <location>
        <begin position="124"/>
        <end position="153"/>
    </location>
</feature>
<dbReference type="PANTHER" id="PTHR34001:SF3">
    <property type="entry name" value="BLL7405 PROTEIN"/>
    <property type="match status" value="1"/>
</dbReference>
<dbReference type="InterPro" id="IPR051692">
    <property type="entry name" value="OMP-like"/>
</dbReference>
<dbReference type="PANTHER" id="PTHR34001">
    <property type="entry name" value="BLL7405 PROTEIN"/>
    <property type="match status" value="1"/>
</dbReference>
<evidence type="ECO:0000313" key="3">
    <source>
        <dbReference type="Proteomes" id="UP000183174"/>
    </source>
</evidence>
<dbReference type="AlphaFoldDB" id="A0A1C3XIU4"/>
<accession>A0A1C3XIU4</accession>
<sequence>MAMSSIPQCSSPAARSATIGRRTAEWCVELDASRPQRLCHQDRPHRLRVWRAGPHAGLSRGRCVAWQNNRGDVFNNHEFDWPQEKTHVDYGRFGATMRLGVEQALTPAWSVKAEHNYLHFGGPSVATPPTVQKPAVRSSSGEHNQPVQQLSHRKDRVELPFWRRPADGAMVRCAAVRESTRRRTDCLHGWLVVRRRITALAQRDDSN</sequence>
<gene>
    <name evidence="2" type="ORF">GA0061099_10263</name>
</gene>
<dbReference type="Proteomes" id="UP000183174">
    <property type="component" value="Unassembled WGS sequence"/>
</dbReference>
<dbReference type="EMBL" id="FMAE01000026">
    <property type="protein sequence ID" value="SCB52065.1"/>
    <property type="molecule type" value="Genomic_DNA"/>
</dbReference>
<evidence type="ECO:0000313" key="2">
    <source>
        <dbReference type="EMBL" id="SCB52065.1"/>
    </source>
</evidence>
<organism evidence="2 3">
    <name type="scientific">Bradyrhizobium yuanmingense</name>
    <dbReference type="NCBI Taxonomy" id="108015"/>
    <lineage>
        <taxon>Bacteria</taxon>
        <taxon>Pseudomonadati</taxon>
        <taxon>Pseudomonadota</taxon>
        <taxon>Alphaproteobacteria</taxon>
        <taxon>Hyphomicrobiales</taxon>
        <taxon>Nitrobacteraceae</taxon>
        <taxon>Bradyrhizobium</taxon>
    </lineage>
</organism>
<evidence type="ECO:0000256" key="1">
    <source>
        <dbReference type="SAM" id="MobiDB-lite"/>
    </source>
</evidence>